<evidence type="ECO:0000259" key="6">
    <source>
        <dbReference type="Pfam" id="PF12698"/>
    </source>
</evidence>
<name>A0A1T4P7T9_9FIRM</name>
<dbReference type="Pfam" id="PF12698">
    <property type="entry name" value="ABC2_membrane_3"/>
    <property type="match status" value="1"/>
</dbReference>
<reference evidence="7 8" key="1">
    <citation type="submission" date="2017-02" db="EMBL/GenBank/DDBJ databases">
        <authorList>
            <person name="Peterson S.W."/>
        </authorList>
    </citation>
    <scope>NUCLEOTIDE SEQUENCE [LARGE SCALE GENOMIC DNA]</scope>
    <source>
        <strain evidence="7 8">ATCC 17233</strain>
    </source>
</reference>
<gene>
    <name evidence="7" type="ORF">SAMN02745110_01857</name>
</gene>
<dbReference type="RefSeq" id="WP_078787680.1">
    <property type="nucleotide sequence ID" value="NZ_FNHR01000008.1"/>
</dbReference>
<evidence type="ECO:0000313" key="7">
    <source>
        <dbReference type="EMBL" id="SJZ87650.1"/>
    </source>
</evidence>
<sequence length="228" mass="25635">MCNSLIILKKQLKDTLKNKTVLIQFILFPIMTLIMENAIKIDGMPELFFTKLFSVMYIGMAPLTSVASIISEEKEKNTLRVLIMANVKPWQYLIGVGFYVWFICMLGAGVMATGLKKEDIPFYLLVMAAGFAISILAGACIGVFSKNQMTATSIVMPVMLIFAFSPMLAMFNENIEKVARFAYTQQFKKIMDDMSFAGIKTDNICILAINAMLMMALFFITFRKKGLE</sequence>
<feature type="domain" description="ABC-2 type transporter transmembrane" evidence="6">
    <location>
        <begin position="20"/>
        <end position="220"/>
    </location>
</feature>
<dbReference type="GO" id="GO:0140359">
    <property type="term" value="F:ABC-type transporter activity"/>
    <property type="evidence" value="ECO:0007669"/>
    <property type="project" value="InterPro"/>
</dbReference>
<evidence type="ECO:0000256" key="2">
    <source>
        <dbReference type="ARBA" id="ARBA00022692"/>
    </source>
</evidence>
<evidence type="ECO:0000256" key="5">
    <source>
        <dbReference type="SAM" id="Phobius"/>
    </source>
</evidence>
<keyword evidence="4 5" id="KW-0472">Membrane</keyword>
<evidence type="ECO:0000313" key="8">
    <source>
        <dbReference type="Proteomes" id="UP000189857"/>
    </source>
</evidence>
<evidence type="ECO:0000256" key="1">
    <source>
        <dbReference type="ARBA" id="ARBA00004141"/>
    </source>
</evidence>
<proteinExistence type="predicted"/>
<dbReference type="AlphaFoldDB" id="A0A1T4P7T9"/>
<feature type="transmembrane region" description="Helical" evidence="5">
    <location>
        <begin position="51"/>
        <end position="70"/>
    </location>
</feature>
<dbReference type="EMBL" id="FUXA01000011">
    <property type="protein sequence ID" value="SJZ87650.1"/>
    <property type="molecule type" value="Genomic_DNA"/>
</dbReference>
<dbReference type="GO" id="GO:0016020">
    <property type="term" value="C:membrane"/>
    <property type="evidence" value="ECO:0007669"/>
    <property type="project" value="UniProtKB-SubCell"/>
</dbReference>
<accession>A0A1T4P7T9</accession>
<feature type="transmembrane region" description="Helical" evidence="5">
    <location>
        <begin position="20"/>
        <end position="39"/>
    </location>
</feature>
<feature type="transmembrane region" description="Helical" evidence="5">
    <location>
        <begin position="204"/>
        <end position="222"/>
    </location>
</feature>
<keyword evidence="8" id="KW-1185">Reference proteome</keyword>
<dbReference type="InterPro" id="IPR013525">
    <property type="entry name" value="ABC2_TM"/>
</dbReference>
<comment type="subcellular location">
    <subcellularLocation>
        <location evidence="1">Membrane</location>
        <topology evidence="1">Multi-pass membrane protein</topology>
    </subcellularLocation>
</comment>
<feature type="transmembrane region" description="Helical" evidence="5">
    <location>
        <begin position="150"/>
        <end position="171"/>
    </location>
</feature>
<keyword evidence="3 5" id="KW-1133">Transmembrane helix</keyword>
<feature type="transmembrane region" description="Helical" evidence="5">
    <location>
        <begin position="90"/>
        <end position="110"/>
    </location>
</feature>
<dbReference type="OrthoDB" id="3182222at2"/>
<feature type="transmembrane region" description="Helical" evidence="5">
    <location>
        <begin position="122"/>
        <end position="144"/>
    </location>
</feature>
<keyword evidence="2 5" id="KW-0812">Transmembrane</keyword>
<protein>
    <submittedName>
        <fullName evidence="7">ABC-2 type transport system permease protein</fullName>
    </submittedName>
</protein>
<evidence type="ECO:0000256" key="4">
    <source>
        <dbReference type="ARBA" id="ARBA00023136"/>
    </source>
</evidence>
<dbReference type="Proteomes" id="UP000189857">
    <property type="component" value="Unassembled WGS sequence"/>
</dbReference>
<organism evidence="7 8">
    <name type="scientific">Eubacterium ruminantium</name>
    <dbReference type="NCBI Taxonomy" id="42322"/>
    <lineage>
        <taxon>Bacteria</taxon>
        <taxon>Bacillati</taxon>
        <taxon>Bacillota</taxon>
        <taxon>Clostridia</taxon>
        <taxon>Eubacteriales</taxon>
        <taxon>Eubacteriaceae</taxon>
        <taxon>Eubacterium</taxon>
    </lineage>
</organism>
<evidence type="ECO:0000256" key="3">
    <source>
        <dbReference type="ARBA" id="ARBA00022989"/>
    </source>
</evidence>